<sequence length="59" mass="7005">MQDLLEDELNNLGLIPEQYPCDEYLIYIQLLEEWNQAYNLTAIKEPKQIITRHIINSLS</sequence>
<dbReference type="InterPro" id="IPR003682">
    <property type="entry name" value="rRNA_ssu_MeTfrase_G"/>
</dbReference>
<dbReference type="GO" id="GO:0005737">
    <property type="term" value="C:cytoplasm"/>
    <property type="evidence" value="ECO:0007669"/>
    <property type="project" value="InterPro"/>
</dbReference>
<reference evidence="1" key="1">
    <citation type="submission" date="2018-05" db="EMBL/GenBank/DDBJ databases">
        <authorList>
            <person name="Lanie J.A."/>
            <person name="Ng W.-L."/>
            <person name="Kazmierczak K.M."/>
            <person name="Andrzejewski T.M."/>
            <person name="Davidsen T.M."/>
            <person name="Wayne K.J."/>
            <person name="Tettelin H."/>
            <person name="Glass J.I."/>
            <person name="Rusch D."/>
            <person name="Podicherti R."/>
            <person name="Tsui H.-C.T."/>
            <person name="Winkler M.E."/>
        </authorList>
    </citation>
    <scope>NUCLEOTIDE SEQUENCE</scope>
</reference>
<organism evidence="1">
    <name type="scientific">marine metagenome</name>
    <dbReference type="NCBI Taxonomy" id="408172"/>
    <lineage>
        <taxon>unclassified sequences</taxon>
        <taxon>metagenomes</taxon>
        <taxon>ecological metagenomes</taxon>
    </lineage>
</organism>
<protein>
    <recommendedName>
        <fullName evidence="2">16S rRNA (Guanine(527)-N(7))-methyltransferase RsmG</fullName>
    </recommendedName>
</protein>
<proteinExistence type="predicted"/>
<dbReference type="EMBL" id="UINC01022755">
    <property type="protein sequence ID" value="SVA93027.1"/>
    <property type="molecule type" value="Genomic_DNA"/>
</dbReference>
<dbReference type="InterPro" id="IPR029063">
    <property type="entry name" value="SAM-dependent_MTases_sf"/>
</dbReference>
<evidence type="ECO:0008006" key="2">
    <source>
        <dbReference type="Google" id="ProtNLM"/>
    </source>
</evidence>
<dbReference type="AlphaFoldDB" id="A0A381ZW05"/>
<accession>A0A381ZW05</accession>
<evidence type="ECO:0000313" key="1">
    <source>
        <dbReference type="EMBL" id="SVA93027.1"/>
    </source>
</evidence>
<feature type="non-terminal residue" evidence="1">
    <location>
        <position position="59"/>
    </location>
</feature>
<dbReference type="Gene3D" id="3.40.50.150">
    <property type="entry name" value="Vaccinia Virus protein VP39"/>
    <property type="match status" value="1"/>
</dbReference>
<dbReference type="GO" id="GO:0008649">
    <property type="term" value="F:rRNA methyltransferase activity"/>
    <property type="evidence" value="ECO:0007669"/>
    <property type="project" value="InterPro"/>
</dbReference>
<name>A0A381ZW05_9ZZZZ</name>
<dbReference type="Pfam" id="PF02527">
    <property type="entry name" value="GidB"/>
    <property type="match status" value="1"/>
</dbReference>
<gene>
    <name evidence="1" type="ORF">METZ01_LOCUS145881</name>
</gene>